<reference evidence="2 3" key="1">
    <citation type="submission" date="2020-08" db="EMBL/GenBank/DDBJ databases">
        <title>A Genomic Blueprint of the Chicken Gut Microbiome.</title>
        <authorList>
            <person name="Gilroy R."/>
            <person name="Ravi A."/>
            <person name="Getino M."/>
            <person name="Pursley I."/>
            <person name="Horton D.L."/>
            <person name="Alikhan N.-F."/>
            <person name="Baker D."/>
            <person name="Gharbi K."/>
            <person name="Hall N."/>
            <person name="Watson M."/>
            <person name="Adriaenssens E.M."/>
            <person name="Foster-Nyarko E."/>
            <person name="Jarju S."/>
            <person name="Secka A."/>
            <person name="Antonio M."/>
            <person name="Oren A."/>
            <person name="Chaudhuri R."/>
            <person name="La Ragione R.M."/>
            <person name="Hildebrand F."/>
            <person name="Pallen M.J."/>
        </authorList>
    </citation>
    <scope>NUCLEOTIDE SEQUENCE [LARGE SCALE GENOMIC DNA]</scope>
    <source>
        <strain evidence="2 3">Sa3CVN1</strain>
    </source>
</reference>
<dbReference type="RefSeq" id="WP_191770301.1">
    <property type="nucleotide sequence ID" value="NZ_JACSRA010000047.1"/>
</dbReference>
<evidence type="ECO:0000256" key="1">
    <source>
        <dbReference type="SAM" id="Phobius"/>
    </source>
</evidence>
<evidence type="ECO:0000313" key="2">
    <source>
        <dbReference type="EMBL" id="MBD7913395.1"/>
    </source>
</evidence>
<dbReference type="Proteomes" id="UP000627781">
    <property type="component" value="Unassembled WGS sequence"/>
</dbReference>
<comment type="caution">
    <text evidence="2">The sequence shown here is derived from an EMBL/GenBank/DDBJ whole genome shotgun (WGS) entry which is preliminary data.</text>
</comment>
<feature type="transmembrane region" description="Helical" evidence="1">
    <location>
        <begin position="144"/>
        <end position="164"/>
    </location>
</feature>
<protein>
    <submittedName>
        <fullName evidence="2">Uncharacterized protein</fullName>
    </submittedName>
</protein>
<accession>A0ABR8PZ03</accession>
<keyword evidence="1" id="KW-0472">Membrane</keyword>
<dbReference type="PANTHER" id="PTHR37305">
    <property type="entry name" value="INTEGRAL MEMBRANE PROTEIN-RELATED"/>
    <property type="match status" value="1"/>
</dbReference>
<proteinExistence type="predicted"/>
<feature type="transmembrane region" description="Helical" evidence="1">
    <location>
        <begin position="21"/>
        <end position="38"/>
    </location>
</feature>
<name>A0ABR8PZ03_9CLOT</name>
<keyword evidence="1" id="KW-1133">Transmembrane helix</keyword>
<gene>
    <name evidence="2" type="ORF">H9661_18745</name>
</gene>
<organism evidence="2 3">
    <name type="scientific">Clostridium cibarium</name>
    <dbReference type="NCBI Taxonomy" id="2762247"/>
    <lineage>
        <taxon>Bacteria</taxon>
        <taxon>Bacillati</taxon>
        <taxon>Bacillota</taxon>
        <taxon>Clostridia</taxon>
        <taxon>Eubacteriales</taxon>
        <taxon>Clostridiaceae</taxon>
        <taxon>Clostridium</taxon>
    </lineage>
</organism>
<sequence length="185" mass="21570">MINIIKNELSKLYHRKKILSMFLIMAIVTFGFIFIINLDSGQNRYNKELDFINRLKTQSSNLTEGAEKDDIDSRIETIQKSLDYYDNLKDDNFNWIQYLKDENHNLEQSNNTDTKDAKIAINNYLIDNNIKPLSNLSMDSNEFFLAYLRVLGKVLMFIIIALTLSDCITSEYTNNTIQGNVDRFV</sequence>
<dbReference type="PANTHER" id="PTHR37305:SF1">
    <property type="entry name" value="MEMBRANE PROTEIN"/>
    <property type="match status" value="1"/>
</dbReference>
<evidence type="ECO:0000313" key="3">
    <source>
        <dbReference type="Proteomes" id="UP000627781"/>
    </source>
</evidence>
<keyword evidence="1" id="KW-0812">Transmembrane</keyword>
<keyword evidence="3" id="KW-1185">Reference proteome</keyword>
<dbReference type="EMBL" id="JACSRA010000047">
    <property type="protein sequence ID" value="MBD7913395.1"/>
    <property type="molecule type" value="Genomic_DNA"/>
</dbReference>